<dbReference type="AlphaFoldDB" id="A0A450XR90"/>
<dbReference type="EMBL" id="CAADGH010000026">
    <property type="protein sequence ID" value="VFK75564.1"/>
    <property type="molecule type" value="Genomic_DNA"/>
</dbReference>
<sequence>MSLGVRLRELYKGYRPFSDEVSVISTVKSAKAFDAEREDISKAKKVQLLSTLKQRTYLVSTGKRIYKILDDRRLKRPKVVWSRRVDELFKDHNLEATLVSRNEDIFNLVINAAPDKRNLVSKDLFANIDFNEAVARLGSAG</sequence>
<gene>
    <name evidence="1" type="ORF">BECKMB1821G_GA0114241_103128</name>
    <name evidence="3" type="ORF">BECKMB1821H_GA0114242_10267</name>
    <name evidence="2" type="ORF">BECKMB1821I_GA0114274_10277</name>
</gene>
<accession>A0A450XR90</accession>
<proteinExistence type="predicted"/>
<organism evidence="2">
    <name type="scientific">Candidatus Kentrum sp. MB</name>
    <dbReference type="NCBI Taxonomy" id="2138164"/>
    <lineage>
        <taxon>Bacteria</taxon>
        <taxon>Pseudomonadati</taxon>
        <taxon>Pseudomonadota</taxon>
        <taxon>Gammaproteobacteria</taxon>
        <taxon>Candidatus Kentrum</taxon>
    </lineage>
</organism>
<dbReference type="EMBL" id="CAADFO010000031">
    <property type="protein sequence ID" value="VFK27903.1"/>
    <property type="molecule type" value="Genomic_DNA"/>
</dbReference>
<dbReference type="EMBL" id="CAADFQ010000027">
    <property type="protein sequence ID" value="VFK31789.1"/>
    <property type="molecule type" value="Genomic_DNA"/>
</dbReference>
<evidence type="ECO:0000313" key="2">
    <source>
        <dbReference type="EMBL" id="VFK31789.1"/>
    </source>
</evidence>
<evidence type="ECO:0000313" key="3">
    <source>
        <dbReference type="EMBL" id="VFK75564.1"/>
    </source>
</evidence>
<protein>
    <submittedName>
        <fullName evidence="2">Uncharacterized protein</fullName>
    </submittedName>
</protein>
<name>A0A450XR90_9GAMM</name>
<evidence type="ECO:0000313" key="1">
    <source>
        <dbReference type="EMBL" id="VFK27903.1"/>
    </source>
</evidence>
<reference evidence="2" key="1">
    <citation type="submission" date="2019-02" db="EMBL/GenBank/DDBJ databases">
        <authorList>
            <person name="Gruber-Vodicka R. H."/>
            <person name="Seah K. B. B."/>
        </authorList>
    </citation>
    <scope>NUCLEOTIDE SEQUENCE</scope>
    <source>
        <strain evidence="1">BECK_BZ197</strain>
        <strain evidence="3">BECK_BZ198</strain>
        <strain evidence="2">BECK_BZ199</strain>
    </source>
</reference>